<evidence type="ECO:0000256" key="2">
    <source>
        <dbReference type="ARBA" id="ARBA00004681"/>
    </source>
</evidence>
<dbReference type="CDD" id="cd03311">
    <property type="entry name" value="CIMS_C_terminal_like"/>
    <property type="match status" value="1"/>
</dbReference>
<dbReference type="InterPro" id="IPR006276">
    <property type="entry name" value="Cobalamin-indep_Met_synthase"/>
</dbReference>
<evidence type="ECO:0000256" key="6">
    <source>
        <dbReference type="ARBA" id="ARBA00022605"/>
    </source>
</evidence>
<keyword evidence="17" id="KW-1185">Reference proteome</keyword>
<feature type="binding site" evidence="11">
    <location>
        <begin position="417"/>
        <end position="419"/>
    </location>
    <ligand>
        <name>L-methionine</name>
        <dbReference type="ChEBI" id="CHEBI:57844"/>
    </ligand>
</feature>
<feature type="domain" description="Cobalamin-independent methionine synthase MetE N-terminal" evidence="15">
    <location>
        <begin position="9"/>
        <end position="303"/>
    </location>
</feature>
<evidence type="ECO:0000256" key="8">
    <source>
        <dbReference type="ARBA" id="ARBA00022723"/>
    </source>
</evidence>
<keyword evidence="8 12" id="KW-0479">Metal-binding</keyword>
<dbReference type="InterPro" id="IPR038071">
    <property type="entry name" value="UROD/MetE-like_sf"/>
</dbReference>
<comment type="caution">
    <text evidence="16">The sequence shown here is derived from an EMBL/GenBank/DDBJ whole genome shotgun (WGS) entry which is preliminary data.</text>
</comment>
<comment type="cofactor">
    <cofactor evidence="12">
        <name>Zn(2+)</name>
        <dbReference type="ChEBI" id="CHEBI:29105"/>
    </cofactor>
    <text evidence="12">Binds 2 Zn(2+) ions per subunit.</text>
</comment>
<evidence type="ECO:0000259" key="15">
    <source>
        <dbReference type="Pfam" id="PF08267"/>
    </source>
</evidence>
<dbReference type="PIRSF" id="PIRSF000382">
    <property type="entry name" value="MeTrfase_B12_ind"/>
    <property type="match status" value="1"/>
</dbReference>
<feature type="binding site" evidence="11">
    <location>
        <position position="120"/>
    </location>
    <ligand>
        <name>5-methyltetrahydropteroyltri-L-glutamate</name>
        <dbReference type="ChEBI" id="CHEBI:58207"/>
    </ligand>
</feature>
<feature type="active site" description="Proton donor" evidence="13">
    <location>
        <position position="680"/>
    </location>
</feature>
<dbReference type="NCBIfam" id="NF003556">
    <property type="entry name" value="PRK05222.1"/>
    <property type="match status" value="1"/>
</dbReference>
<evidence type="ECO:0000256" key="13">
    <source>
        <dbReference type="PIRSR" id="PIRSR000382-3"/>
    </source>
</evidence>
<feature type="domain" description="Cobalamin-independent methionine synthase MetE C-terminal/archaeal" evidence="14">
    <location>
        <begin position="412"/>
        <end position="735"/>
    </location>
</feature>
<evidence type="ECO:0000256" key="11">
    <source>
        <dbReference type="PIRSR" id="PIRSR000382-1"/>
    </source>
</evidence>
<keyword evidence="5 16" id="KW-0489">Methyltransferase</keyword>
<dbReference type="EC" id="2.1.1.14" evidence="4"/>
<proteinExistence type="inferred from homology"/>
<dbReference type="UniPathway" id="UPA00051">
    <property type="reaction ID" value="UER00082"/>
</dbReference>
<feature type="binding site" evidence="11">
    <location>
        <position position="585"/>
    </location>
    <ligand>
        <name>L-methionine</name>
        <dbReference type="ChEBI" id="CHEBI:57844"/>
    </ligand>
</feature>
<dbReference type="Pfam" id="PF08267">
    <property type="entry name" value="Meth_synt_1"/>
    <property type="match status" value="1"/>
</dbReference>
<dbReference type="InterPro" id="IPR013215">
    <property type="entry name" value="Cbl-indep_Met_Synth_N"/>
</dbReference>
<feature type="binding site" evidence="11">
    <location>
        <begin position="417"/>
        <end position="419"/>
    </location>
    <ligand>
        <name>L-homocysteine</name>
        <dbReference type="ChEBI" id="CHEBI:58199"/>
    </ligand>
</feature>
<gene>
    <name evidence="16" type="ORF">BWQ96_02739</name>
</gene>
<evidence type="ECO:0000256" key="7">
    <source>
        <dbReference type="ARBA" id="ARBA00022679"/>
    </source>
</evidence>
<dbReference type="Gene3D" id="3.20.20.210">
    <property type="match status" value="2"/>
</dbReference>
<dbReference type="GO" id="GO:0032259">
    <property type="term" value="P:methylation"/>
    <property type="evidence" value="ECO:0007669"/>
    <property type="project" value="UniProtKB-KW"/>
</dbReference>
<dbReference type="GO" id="GO:0003871">
    <property type="term" value="F:5-methyltetrahydropteroyltriglutamate-homocysteine S-methyltransferase activity"/>
    <property type="evidence" value="ECO:0007669"/>
    <property type="project" value="UniProtKB-EC"/>
</dbReference>
<evidence type="ECO:0000256" key="12">
    <source>
        <dbReference type="PIRSR" id="PIRSR000382-2"/>
    </source>
</evidence>
<evidence type="ECO:0000256" key="1">
    <source>
        <dbReference type="ARBA" id="ARBA00002777"/>
    </source>
</evidence>
<dbReference type="STRING" id="448386.A0A2V3IZ31"/>
<evidence type="ECO:0000256" key="3">
    <source>
        <dbReference type="ARBA" id="ARBA00009553"/>
    </source>
</evidence>
<keyword evidence="7 16" id="KW-0808">Transferase</keyword>
<reference evidence="16 17" key="1">
    <citation type="journal article" date="2018" name="Mol. Biol. Evol.">
        <title>Analysis of the draft genome of the red seaweed Gracilariopsis chorda provides insights into genome size evolution in Rhodophyta.</title>
        <authorList>
            <person name="Lee J."/>
            <person name="Yang E.C."/>
            <person name="Graf L."/>
            <person name="Yang J.H."/>
            <person name="Qiu H."/>
            <person name="Zel Zion U."/>
            <person name="Chan C.X."/>
            <person name="Stephens T.G."/>
            <person name="Weber A.P.M."/>
            <person name="Boo G.H."/>
            <person name="Boo S.M."/>
            <person name="Kim K.M."/>
            <person name="Shin Y."/>
            <person name="Jung M."/>
            <person name="Lee S.J."/>
            <person name="Yim H.S."/>
            <person name="Lee J.H."/>
            <person name="Bhattacharya D."/>
            <person name="Yoon H.S."/>
        </authorList>
    </citation>
    <scope>NUCLEOTIDE SEQUENCE [LARGE SCALE GENOMIC DNA]</scope>
    <source>
        <strain evidence="16 17">SKKU-2015</strain>
        <tissue evidence="16">Whole body</tissue>
    </source>
</reference>
<dbReference type="PANTHER" id="PTHR30519">
    <property type="entry name" value="5-METHYLTETRAHYDROPTEROYLTRIGLUTAMATE--HOMOCYSTEINE METHYLTRANSFERASE"/>
    <property type="match status" value="1"/>
</dbReference>
<feature type="binding site" evidence="11">
    <location>
        <position position="547"/>
    </location>
    <ligand>
        <name>5-methyltetrahydropteroyltri-L-glutamate</name>
        <dbReference type="ChEBI" id="CHEBI:58207"/>
    </ligand>
</feature>
<comment type="function">
    <text evidence="1">Catalyzes the transfer of a methyl group from 5-methyltetrahydrofolate to homocysteine resulting in methionine formation.</text>
</comment>
<feature type="binding site" evidence="12">
    <location>
        <position position="629"/>
    </location>
    <ligand>
        <name>Zn(2+)</name>
        <dbReference type="ChEBI" id="CHEBI:29105"/>
        <label>1</label>
        <note>catalytic</note>
    </ligand>
</feature>
<feature type="binding site" evidence="12">
    <location>
        <position position="627"/>
    </location>
    <ligand>
        <name>Zn(2+)</name>
        <dbReference type="ChEBI" id="CHEBI:29105"/>
        <label>1</label>
        <note>catalytic</note>
    </ligand>
</feature>
<dbReference type="EMBL" id="NBIV01000024">
    <property type="protein sequence ID" value="PXF47408.1"/>
    <property type="molecule type" value="Genomic_DNA"/>
</dbReference>
<feature type="binding site" evidence="11">
    <location>
        <position position="470"/>
    </location>
    <ligand>
        <name>L-methionine</name>
        <dbReference type="ChEBI" id="CHEBI:57844"/>
    </ligand>
</feature>
<dbReference type="Pfam" id="PF01717">
    <property type="entry name" value="Meth_synt_2"/>
    <property type="match status" value="1"/>
</dbReference>
<protein>
    <recommendedName>
        <fullName evidence="4">5-methyltetrahydropteroyltriglutamate--homocysteine S-methyltransferase</fullName>
        <ecNumber evidence="4">2.1.1.14</ecNumber>
    </recommendedName>
</protein>
<comment type="similarity">
    <text evidence="3">Belongs to the vitamin-B12 independent methionine synthase family.</text>
</comment>
<evidence type="ECO:0000256" key="5">
    <source>
        <dbReference type="ARBA" id="ARBA00022603"/>
    </source>
</evidence>
<dbReference type="Proteomes" id="UP000247409">
    <property type="component" value="Unassembled WGS sequence"/>
</dbReference>
<dbReference type="SUPFAM" id="SSF51726">
    <property type="entry name" value="UROD/MetE-like"/>
    <property type="match status" value="2"/>
</dbReference>
<organism evidence="16 17">
    <name type="scientific">Gracilariopsis chorda</name>
    <dbReference type="NCBI Taxonomy" id="448386"/>
    <lineage>
        <taxon>Eukaryota</taxon>
        <taxon>Rhodophyta</taxon>
        <taxon>Florideophyceae</taxon>
        <taxon>Rhodymeniophycidae</taxon>
        <taxon>Gracilariales</taxon>
        <taxon>Gracilariaceae</taxon>
        <taxon>Gracilariopsis</taxon>
    </lineage>
</organism>
<keyword evidence="10" id="KW-0486">Methionine biosynthesis</keyword>
<dbReference type="GO" id="GO:0008270">
    <property type="term" value="F:zinc ion binding"/>
    <property type="evidence" value="ECO:0007669"/>
    <property type="project" value="InterPro"/>
</dbReference>
<dbReference type="SMR" id="A0A2V3IZ31"/>
<dbReference type="InterPro" id="IPR002629">
    <property type="entry name" value="Met_Synth_C/arc"/>
</dbReference>
<feature type="binding site" evidence="12">
    <location>
        <position position="713"/>
    </location>
    <ligand>
        <name>Zn(2+)</name>
        <dbReference type="ChEBI" id="CHEBI:29105"/>
        <label>1</label>
        <note>catalytic</note>
    </ligand>
</feature>
<comment type="pathway">
    <text evidence="2">Amino-acid biosynthesis; L-methionine biosynthesis via de novo pathway; L-methionine from L-homocysteine (MetE route): step 1/1.</text>
</comment>
<accession>A0A2V3IZ31</accession>
<evidence type="ECO:0000256" key="10">
    <source>
        <dbReference type="ARBA" id="ARBA00023167"/>
    </source>
</evidence>
<keyword evidence="6" id="KW-0028">Amino-acid biosynthesis</keyword>
<evidence type="ECO:0000313" key="16">
    <source>
        <dbReference type="EMBL" id="PXF47408.1"/>
    </source>
</evidence>
<feature type="binding site" evidence="12">
    <location>
        <position position="651"/>
    </location>
    <ligand>
        <name>Zn(2+)</name>
        <dbReference type="ChEBI" id="CHEBI:29105"/>
        <label>1</label>
        <note>catalytic</note>
    </ligand>
</feature>
<dbReference type="GO" id="GO:0009086">
    <property type="term" value="P:methionine biosynthetic process"/>
    <property type="evidence" value="ECO:0007669"/>
    <property type="project" value="UniProtKB-KW"/>
</dbReference>
<evidence type="ECO:0000256" key="4">
    <source>
        <dbReference type="ARBA" id="ARBA00012034"/>
    </source>
</evidence>
<dbReference type="OrthoDB" id="1053771at2759"/>
<feature type="binding site" evidence="11">
    <location>
        <position position="585"/>
    </location>
    <ligand>
        <name>L-homocysteine</name>
        <dbReference type="ChEBI" id="CHEBI:58199"/>
    </ligand>
</feature>
<dbReference type="AlphaFoldDB" id="A0A2V3IZ31"/>
<feature type="binding site" evidence="11">
    <location>
        <position position="24"/>
    </location>
    <ligand>
        <name>5-methyltetrahydropteroyltri-L-glutamate</name>
        <dbReference type="ChEBI" id="CHEBI:58207"/>
    </ligand>
</feature>
<evidence type="ECO:0000256" key="9">
    <source>
        <dbReference type="ARBA" id="ARBA00022833"/>
    </source>
</evidence>
<evidence type="ECO:0000313" key="17">
    <source>
        <dbReference type="Proteomes" id="UP000247409"/>
    </source>
</evidence>
<evidence type="ECO:0000259" key="14">
    <source>
        <dbReference type="Pfam" id="PF01717"/>
    </source>
</evidence>
<keyword evidence="9 12" id="KW-0862">Zinc</keyword>
<name>A0A2V3IZ31_9FLOR</name>
<sequence length="745" mass="82943">MKDTSALSTATLGYPRIGRNREMKKALENYWSDVITETTLKAISDSVLNDALTTQSAAPIDSIAVGDHTLYDHVLDWTLRFGCIPSRFQNLTPGLPTYFAMARGVDSAPALDMSKYFGTNYHYMVPELDQHITPTANFDDFLHQIHLAQNQLGSERVVPNVLGPVTYVHISRLSGIEPAQMLDKLLPLYTQLLNTLKSRNVPEVQIHEPALVLSEAASLRDLYQTAFASLAACQLPINLVTFFDDVHVDVFPWMCKLPGLSAISLDFTRGNNLVTLKKCGFPSSPRLGAGIVDGRSVWTDQVSGRTLLAAIKDIVGDNVKICVQPSCSLQYVPIDVDAESSLPEEIRPKLHFAVQKLKTVAEIAASPESTSSSELTGIVEEAVADALQESLFVRQPKFEERRPQQFTVPGGFGTTTIGSFSQTPEIRRLHTQHRKGTMSDEEYNARIDKELAYVIGIQEALGLDVFVHGEPERTDMVEYFGVKLSGFTFTTKGWVQSYGNRYVRPPIIYGDVTRTEAMTVREFKSAQSMTTKPVKGMLTAATTILNWSFPRKDISREQQAYQIGLALRQEVMDLEKAGCKIIQVDDPALREGLPLKRENWEEYLRWAVRAFRLSTSGVLPSTQIVTHLCYSDFEDILDAIDGMDADVLTIENSRSGDEMLVALAKYGYSRDIGPGVYDIHSPVVPKTATMASRIKLFKECGLASERIWVNPDCGLKTRKWKEVLPSLTNMVEAAKIARIEDTRTQ</sequence>